<dbReference type="Proteomes" id="UP001172457">
    <property type="component" value="Chromosome 8"/>
</dbReference>
<evidence type="ECO:0000256" key="2">
    <source>
        <dbReference type="ARBA" id="ARBA00023015"/>
    </source>
</evidence>
<feature type="region of interest" description="Disordered" evidence="6">
    <location>
        <begin position="1"/>
        <end position="42"/>
    </location>
</feature>
<keyword evidence="2" id="KW-0805">Transcription regulation</keyword>
<dbReference type="InterPro" id="IPR044837">
    <property type="entry name" value="REM16-like"/>
</dbReference>
<comment type="subcellular location">
    <subcellularLocation>
        <location evidence="1">Nucleus</location>
    </subcellularLocation>
</comment>
<evidence type="ECO:0000256" key="3">
    <source>
        <dbReference type="ARBA" id="ARBA00023125"/>
    </source>
</evidence>
<dbReference type="InterPro" id="IPR015300">
    <property type="entry name" value="DNA-bd_pseudobarrel_sf"/>
</dbReference>
<evidence type="ECO:0000313" key="9">
    <source>
        <dbReference type="Proteomes" id="UP001172457"/>
    </source>
</evidence>
<organism evidence="8 9">
    <name type="scientific">Centaurea solstitialis</name>
    <name type="common">yellow star-thistle</name>
    <dbReference type="NCBI Taxonomy" id="347529"/>
    <lineage>
        <taxon>Eukaryota</taxon>
        <taxon>Viridiplantae</taxon>
        <taxon>Streptophyta</taxon>
        <taxon>Embryophyta</taxon>
        <taxon>Tracheophyta</taxon>
        <taxon>Spermatophyta</taxon>
        <taxon>Magnoliopsida</taxon>
        <taxon>eudicotyledons</taxon>
        <taxon>Gunneridae</taxon>
        <taxon>Pentapetalae</taxon>
        <taxon>asterids</taxon>
        <taxon>campanulids</taxon>
        <taxon>Asterales</taxon>
        <taxon>Asteraceae</taxon>
        <taxon>Carduoideae</taxon>
        <taxon>Cardueae</taxon>
        <taxon>Centaureinae</taxon>
        <taxon>Centaurea</taxon>
    </lineage>
</organism>
<evidence type="ECO:0000256" key="4">
    <source>
        <dbReference type="ARBA" id="ARBA00023163"/>
    </source>
</evidence>
<dbReference type="CDD" id="cd10017">
    <property type="entry name" value="B3_DNA"/>
    <property type="match status" value="1"/>
</dbReference>
<keyword evidence="9" id="KW-1185">Reference proteome</keyword>
<gene>
    <name evidence="8" type="ORF">OSB04_030093</name>
</gene>
<dbReference type="PROSITE" id="PS50863">
    <property type="entry name" value="B3"/>
    <property type="match status" value="1"/>
</dbReference>
<evidence type="ECO:0000259" key="7">
    <source>
        <dbReference type="PROSITE" id="PS50863"/>
    </source>
</evidence>
<comment type="caution">
    <text evidence="8">The sequence shown here is derived from an EMBL/GenBank/DDBJ whole genome shotgun (WGS) entry which is preliminary data.</text>
</comment>
<dbReference type="Gene3D" id="2.40.330.10">
    <property type="entry name" value="DNA-binding pseudobarrel domain"/>
    <property type="match status" value="1"/>
</dbReference>
<keyword evidence="4" id="KW-0804">Transcription</keyword>
<keyword evidence="5" id="KW-0539">Nucleus</keyword>
<dbReference type="AlphaFoldDB" id="A0AA38S6W7"/>
<dbReference type="PANTHER" id="PTHR31391:SF64">
    <property type="entry name" value="B3 DOMAIN-CONTAINING PROTEIN OS06G0112300"/>
    <property type="match status" value="1"/>
</dbReference>
<feature type="domain" description="TF-B3" evidence="7">
    <location>
        <begin position="69"/>
        <end position="165"/>
    </location>
</feature>
<proteinExistence type="predicted"/>
<dbReference type="Pfam" id="PF02362">
    <property type="entry name" value="B3"/>
    <property type="match status" value="1"/>
</dbReference>
<keyword evidence="3" id="KW-0238">DNA-binding</keyword>
<name>A0AA38S6W7_9ASTR</name>
<evidence type="ECO:0000256" key="1">
    <source>
        <dbReference type="ARBA" id="ARBA00004123"/>
    </source>
</evidence>
<feature type="compositionally biased region" description="Polar residues" evidence="6">
    <location>
        <begin position="10"/>
        <end position="31"/>
    </location>
</feature>
<protein>
    <recommendedName>
        <fullName evidence="7">TF-B3 domain-containing protein</fullName>
    </recommendedName>
</protein>
<feature type="compositionally biased region" description="Basic and acidic residues" evidence="6">
    <location>
        <begin position="32"/>
        <end position="42"/>
    </location>
</feature>
<evidence type="ECO:0000256" key="5">
    <source>
        <dbReference type="ARBA" id="ARBA00023242"/>
    </source>
</evidence>
<reference evidence="8" key="1">
    <citation type="submission" date="2023-03" db="EMBL/GenBank/DDBJ databases">
        <title>Chromosome-scale reference genome and RAD-based genetic map of yellow starthistle (Centaurea solstitialis) reveal putative structural variation and QTLs associated with invader traits.</title>
        <authorList>
            <person name="Reatini B."/>
            <person name="Cang F.A."/>
            <person name="Jiang Q."/>
            <person name="Mckibben M.T.W."/>
            <person name="Barker M.S."/>
            <person name="Rieseberg L.H."/>
            <person name="Dlugosch K.M."/>
        </authorList>
    </citation>
    <scope>NUCLEOTIDE SEQUENCE</scope>
    <source>
        <strain evidence="8">CAN-66</strain>
        <tissue evidence="8">Leaf</tissue>
    </source>
</reference>
<dbReference type="SUPFAM" id="SSF101936">
    <property type="entry name" value="DNA-binding pseudobarrel domain"/>
    <property type="match status" value="1"/>
</dbReference>
<dbReference type="InterPro" id="IPR003340">
    <property type="entry name" value="B3_DNA-bd"/>
</dbReference>
<accession>A0AA38S6W7</accession>
<dbReference type="GO" id="GO:0005634">
    <property type="term" value="C:nucleus"/>
    <property type="evidence" value="ECO:0007669"/>
    <property type="project" value="UniProtKB-SubCell"/>
</dbReference>
<dbReference type="PANTHER" id="PTHR31391">
    <property type="entry name" value="B3 DOMAIN-CONTAINING PROTEIN OS11G0197600-RELATED"/>
    <property type="match status" value="1"/>
</dbReference>
<sequence>MLLNLDENEMNPSRSPFDLQTQKSAAKTSSRNAKDQDQDHPRQISDQFPMLESQGDAEFWPLSLNKPFFHVTISTIHLAKRFQLIIPHKLAEKLPIARVPATLICRGKMWDVEYVGDQVTRRFNNHSWGVFVVDNKLGIGDVCVFELMEGGSHGIKFRVQILRDRFPSELLVKAKGQNSNNPITID</sequence>
<evidence type="ECO:0000313" key="8">
    <source>
        <dbReference type="EMBL" id="KAJ9537360.1"/>
    </source>
</evidence>
<dbReference type="EMBL" id="JARYMX010000008">
    <property type="protein sequence ID" value="KAJ9537360.1"/>
    <property type="molecule type" value="Genomic_DNA"/>
</dbReference>
<evidence type="ECO:0000256" key="6">
    <source>
        <dbReference type="SAM" id="MobiDB-lite"/>
    </source>
</evidence>
<dbReference type="SMART" id="SM01019">
    <property type="entry name" value="B3"/>
    <property type="match status" value="1"/>
</dbReference>
<dbReference type="GO" id="GO:0003677">
    <property type="term" value="F:DNA binding"/>
    <property type="evidence" value="ECO:0007669"/>
    <property type="project" value="UniProtKB-KW"/>
</dbReference>